<reference evidence="10 11" key="1">
    <citation type="submission" date="2017-09" db="EMBL/GenBank/DDBJ databases">
        <title>WGS assembly of Aquilegia coerulea Goldsmith.</title>
        <authorList>
            <person name="Hodges S."/>
            <person name="Kramer E."/>
            <person name="Nordborg M."/>
            <person name="Tomkins J."/>
            <person name="Borevitz J."/>
            <person name="Derieg N."/>
            <person name="Yan J."/>
            <person name="Mihaltcheva S."/>
            <person name="Hayes R.D."/>
            <person name="Rokhsar D."/>
        </authorList>
    </citation>
    <scope>NUCLEOTIDE SEQUENCE [LARGE SCALE GENOMIC DNA]</scope>
    <source>
        <strain evidence="11">cv. Goldsmith</strain>
    </source>
</reference>
<sequence length="444" mass="51263">MKRIKQAYTALREQSCVSYAKIAMVARFCDLDLLVIRATPPDDFPVSEEYVHDLLRIFSSSPSSIRVFALSFTRRFGKTHSWRVALKCLFLLHRLIRSLPENSSLRSDLLWSRSNGLISLFPCRFRDYSSSNSHEFTSFIRAYARLLDEALDCLPANLKKMKVGKLSDNFTDGMKELGRLLVVLPQLQSLLDRVIDCKPVGSVYRSFLVRTVMKQIVRDSFVCYADFRRDSVFLLENLFQMPYRNCTSAFGIYEREAIQATELNEFYGICKQMGLCGIYEYPLIDQIPRLHVQALESLLSGMWQLTDSSSAESSPFSSTDDSDKQLVRLETMVSTEWERFEDEEEREPLIQLDFNENLSWETLLEASVGHRSVPRDHVFFQSSVGYDLRFGNHYGYQYKCDDHQNDGLQMQVYSHNPFQHPSTGTNYNGVCAGEPTSPWNEHFL</sequence>
<dbReference type="STRING" id="218851.A0A2G5F6U7"/>
<dbReference type="InterPro" id="IPR045192">
    <property type="entry name" value="AP180-like"/>
</dbReference>
<evidence type="ECO:0000259" key="9">
    <source>
        <dbReference type="PROSITE" id="PS50942"/>
    </source>
</evidence>
<dbReference type="GO" id="GO:0000149">
    <property type="term" value="F:SNARE binding"/>
    <property type="evidence" value="ECO:0007669"/>
    <property type="project" value="TreeGrafter"/>
</dbReference>
<dbReference type="Gene3D" id="1.25.40.90">
    <property type="match status" value="1"/>
</dbReference>
<dbReference type="GO" id="GO:0006900">
    <property type="term" value="P:vesicle budding from membrane"/>
    <property type="evidence" value="ECO:0007669"/>
    <property type="project" value="TreeGrafter"/>
</dbReference>
<dbReference type="GO" id="GO:0005545">
    <property type="term" value="F:1-phosphatidylinositol binding"/>
    <property type="evidence" value="ECO:0007669"/>
    <property type="project" value="InterPro"/>
</dbReference>
<dbReference type="Gene3D" id="1.20.58.150">
    <property type="entry name" value="ANTH domain"/>
    <property type="match status" value="1"/>
</dbReference>
<feature type="domain" description="ENTH" evidence="9">
    <location>
        <begin position="23"/>
        <end position="161"/>
    </location>
</feature>
<evidence type="ECO:0000256" key="5">
    <source>
        <dbReference type="ARBA" id="ARBA00023034"/>
    </source>
</evidence>
<dbReference type="FunFam" id="1.20.58.150:FF:000005">
    <property type="entry name" value="putative clathrin assembly protein At2g25430"/>
    <property type="match status" value="1"/>
</dbReference>
<keyword evidence="4" id="KW-0254">Endocytosis</keyword>
<keyword evidence="5" id="KW-0333">Golgi apparatus</keyword>
<dbReference type="GO" id="GO:0005546">
    <property type="term" value="F:phosphatidylinositol-4,5-bisphosphate binding"/>
    <property type="evidence" value="ECO:0007669"/>
    <property type="project" value="TreeGrafter"/>
</dbReference>
<evidence type="ECO:0000313" key="11">
    <source>
        <dbReference type="Proteomes" id="UP000230069"/>
    </source>
</evidence>
<evidence type="ECO:0000256" key="6">
    <source>
        <dbReference type="ARBA" id="ARBA00023136"/>
    </source>
</evidence>
<evidence type="ECO:0000256" key="2">
    <source>
        <dbReference type="ARBA" id="ARBA00004555"/>
    </source>
</evidence>
<organism evidence="10 11">
    <name type="scientific">Aquilegia coerulea</name>
    <name type="common">Rocky mountain columbine</name>
    <dbReference type="NCBI Taxonomy" id="218851"/>
    <lineage>
        <taxon>Eukaryota</taxon>
        <taxon>Viridiplantae</taxon>
        <taxon>Streptophyta</taxon>
        <taxon>Embryophyta</taxon>
        <taxon>Tracheophyta</taxon>
        <taxon>Spermatophyta</taxon>
        <taxon>Magnoliopsida</taxon>
        <taxon>Ranunculales</taxon>
        <taxon>Ranunculaceae</taxon>
        <taxon>Thalictroideae</taxon>
        <taxon>Aquilegia</taxon>
    </lineage>
</organism>
<dbReference type="PROSITE" id="PS50942">
    <property type="entry name" value="ENTH"/>
    <property type="match status" value="1"/>
</dbReference>
<evidence type="ECO:0000256" key="1">
    <source>
        <dbReference type="ARBA" id="ARBA00004132"/>
    </source>
</evidence>
<keyword evidence="11" id="KW-1185">Reference proteome</keyword>
<gene>
    <name evidence="10" type="ORF">AQUCO_00201225v1</name>
</gene>
<comment type="subcellular location">
    <subcellularLocation>
        <location evidence="1">Cytoplasmic vesicle</location>
        <location evidence="1">Clathrin-coated vesicle</location>
    </subcellularLocation>
    <subcellularLocation>
        <location evidence="2">Golgi apparatus</location>
    </subcellularLocation>
    <subcellularLocation>
        <location evidence="3">Membrane</location>
        <location evidence="3">Clathrin-coated pit</location>
    </subcellularLocation>
</comment>
<dbReference type="GO" id="GO:0030136">
    <property type="term" value="C:clathrin-coated vesicle"/>
    <property type="evidence" value="ECO:0007669"/>
    <property type="project" value="UniProtKB-SubCell"/>
</dbReference>
<dbReference type="InterPro" id="IPR011417">
    <property type="entry name" value="ANTH_dom"/>
</dbReference>
<dbReference type="CDD" id="cd16987">
    <property type="entry name" value="ANTH_N_AP180_plant"/>
    <property type="match status" value="1"/>
</dbReference>
<dbReference type="SUPFAM" id="SSF89009">
    <property type="entry name" value="GAT-like domain"/>
    <property type="match status" value="1"/>
</dbReference>
<dbReference type="GO" id="GO:0048268">
    <property type="term" value="P:clathrin coat assembly"/>
    <property type="evidence" value="ECO:0007669"/>
    <property type="project" value="InterPro"/>
</dbReference>
<keyword evidence="8" id="KW-0968">Cytoplasmic vesicle</keyword>
<dbReference type="InParanoid" id="A0A2G5F6U7"/>
<dbReference type="InterPro" id="IPR013809">
    <property type="entry name" value="ENTH"/>
</dbReference>
<proteinExistence type="predicted"/>
<accession>A0A2G5F6U7</accession>
<dbReference type="PANTHER" id="PTHR22951:SF22">
    <property type="entry name" value="ENTH DOMAIN-CONTAINING PROTEIN"/>
    <property type="match status" value="1"/>
</dbReference>
<dbReference type="SMART" id="SM00273">
    <property type="entry name" value="ENTH"/>
    <property type="match status" value="1"/>
</dbReference>
<dbReference type="GO" id="GO:0005905">
    <property type="term" value="C:clathrin-coated pit"/>
    <property type="evidence" value="ECO:0007669"/>
    <property type="project" value="UniProtKB-SubCell"/>
</dbReference>
<dbReference type="AlphaFoldDB" id="A0A2G5F6U7"/>
<dbReference type="EMBL" id="KZ305019">
    <property type="protein sequence ID" value="PIA63731.1"/>
    <property type="molecule type" value="Genomic_DNA"/>
</dbReference>
<dbReference type="GO" id="GO:0072583">
    <property type="term" value="P:clathrin-dependent endocytosis"/>
    <property type="evidence" value="ECO:0007669"/>
    <property type="project" value="InterPro"/>
</dbReference>
<dbReference type="InterPro" id="IPR008942">
    <property type="entry name" value="ENTH_VHS"/>
</dbReference>
<evidence type="ECO:0000256" key="4">
    <source>
        <dbReference type="ARBA" id="ARBA00022583"/>
    </source>
</evidence>
<dbReference type="OrthoDB" id="1723360at2759"/>
<dbReference type="Proteomes" id="UP000230069">
    <property type="component" value="Unassembled WGS sequence"/>
</dbReference>
<name>A0A2G5F6U7_AQUCA</name>
<evidence type="ECO:0000256" key="7">
    <source>
        <dbReference type="ARBA" id="ARBA00023176"/>
    </source>
</evidence>
<protein>
    <recommendedName>
        <fullName evidence="9">ENTH domain-containing protein</fullName>
    </recommendedName>
</protein>
<dbReference type="Pfam" id="PF07651">
    <property type="entry name" value="ANTH"/>
    <property type="match status" value="1"/>
</dbReference>
<keyword evidence="7" id="KW-0168">Coated pit</keyword>
<evidence type="ECO:0000313" key="10">
    <source>
        <dbReference type="EMBL" id="PIA63731.1"/>
    </source>
</evidence>
<dbReference type="InterPro" id="IPR048050">
    <property type="entry name" value="ANTH_N_plant"/>
</dbReference>
<dbReference type="PANTHER" id="PTHR22951">
    <property type="entry name" value="CLATHRIN ASSEMBLY PROTEIN"/>
    <property type="match status" value="1"/>
</dbReference>
<keyword evidence="6" id="KW-0472">Membrane</keyword>
<dbReference type="GO" id="GO:0005794">
    <property type="term" value="C:Golgi apparatus"/>
    <property type="evidence" value="ECO:0007669"/>
    <property type="project" value="UniProtKB-SubCell"/>
</dbReference>
<evidence type="ECO:0000256" key="8">
    <source>
        <dbReference type="ARBA" id="ARBA00023329"/>
    </source>
</evidence>
<dbReference type="InterPro" id="IPR014712">
    <property type="entry name" value="ANTH_dom_sf"/>
</dbReference>
<evidence type="ECO:0000256" key="3">
    <source>
        <dbReference type="ARBA" id="ARBA00004600"/>
    </source>
</evidence>
<dbReference type="GO" id="GO:0032050">
    <property type="term" value="F:clathrin heavy chain binding"/>
    <property type="evidence" value="ECO:0007669"/>
    <property type="project" value="TreeGrafter"/>
</dbReference>
<dbReference type="SUPFAM" id="SSF48464">
    <property type="entry name" value="ENTH/VHS domain"/>
    <property type="match status" value="1"/>
</dbReference>